<dbReference type="AlphaFoldDB" id="A0A2T1LS41"/>
<dbReference type="GO" id="GO:0051301">
    <property type="term" value="P:cell division"/>
    <property type="evidence" value="ECO:0007669"/>
    <property type="project" value="UniProtKB-KW"/>
</dbReference>
<dbReference type="PANTHER" id="PTHR37820">
    <property type="entry name" value="CELL DIVISION PROTEIN DIVIB"/>
    <property type="match status" value="1"/>
</dbReference>
<evidence type="ECO:0000256" key="8">
    <source>
        <dbReference type="SAM" id="Phobius"/>
    </source>
</evidence>
<sequence length="271" mass="31153">MTISVSSDSLKDQRSALVGQRRLKTGQAIWRFFFLMCLAGGVGWMMTLSTWKIEKDSQVEVKGLQLMSQKTLRSLLLLSYPQSLWRLPTHQLSQQLENKPPVARALVTRHLFPPKIVIEVKERQPIAVASSNRAWGYLDEEGVFIPQKFYNLNQKGFKTPTLKVLGYNPNYRNYWLQLYPLIHDFPLQIFAIDWQDYSNLVLVTELGNVHLGDYTTQLAKKLSILGKMRHLSEQIPKSQIVYIDVSNPDSPVVQLKQQPKSQSLNSLVKKE</sequence>
<protein>
    <submittedName>
        <fullName evidence="10">Cell division protein FtsQ</fullName>
    </submittedName>
</protein>
<accession>A0A2T1LS41</accession>
<keyword evidence="11" id="KW-1185">Reference proteome</keyword>
<dbReference type="Proteomes" id="UP000239001">
    <property type="component" value="Unassembled WGS sequence"/>
</dbReference>
<evidence type="ECO:0000313" key="10">
    <source>
        <dbReference type="EMBL" id="PSF32251.1"/>
    </source>
</evidence>
<name>A0A2T1LS41_9CHRO</name>
<reference evidence="10 11" key="1">
    <citation type="submission" date="2018-03" db="EMBL/GenBank/DDBJ databases">
        <title>The ancient ancestry and fast evolution of plastids.</title>
        <authorList>
            <person name="Moore K.R."/>
            <person name="Magnabosco C."/>
            <person name="Momper L."/>
            <person name="Gold D.A."/>
            <person name="Bosak T."/>
            <person name="Fournier G.P."/>
        </authorList>
    </citation>
    <scope>NUCLEOTIDE SEQUENCE [LARGE SCALE GENOMIC DNA]</scope>
    <source>
        <strain evidence="10 11">CCALA 016</strain>
    </source>
</reference>
<keyword evidence="3 10" id="KW-0132">Cell division</keyword>
<evidence type="ECO:0000256" key="5">
    <source>
        <dbReference type="ARBA" id="ARBA00022989"/>
    </source>
</evidence>
<comment type="caution">
    <text evidence="10">The sequence shown here is derived from an EMBL/GenBank/DDBJ whole genome shotgun (WGS) entry which is preliminary data.</text>
</comment>
<comment type="subcellular location">
    <subcellularLocation>
        <location evidence="1">Membrane</location>
    </subcellularLocation>
</comment>
<dbReference type="EMBL" id="PXOH01000038">
    <property type="protein sequence ID" value="PSF32251.1"/>
    <property type="molecule type" value="Genomic_DNA"/>
</dbReference>
<feature type="domain" description="POTRA" evidence="9">
    <location>
        <begin position="54"/>
        <end position="123"/>
    </location>
</feature>
<proteinExistence type="predicted"/>
<evidence type="ECO:0000256" key="7">
    <source>
        <dbReference type="ARBA" id="ARBA00023306"/>
    </source>
</evidence>
<gene>
    <name evidence="10" type="ORF">C7H19_21710</name>
</gene>
<reference evidence="10 11" key="2">
    <citation type="submission" date="2018-03" db="EMBL/GenBank/DDBJ databases">
        <authorList>
            <person name="Keele B.F."/>
        </authorList>
    </citation>
    <scope>NUCLEOTIDE SEQUENCE [LARGE SCALE GENOMIC DNA]</scope>
    <source>
        <strain evidence="10 11">CCALA 016</strain>
    </source>
</reference>
<dbReference type="Gene3D" id="3.10.20.310">
    <property type="entry name" value="membrane protein fhac"/>
    <property type="match status" value="1"/>
</dbReference>
<dbReference type="InterPro" id="IPR050487">
    <property type="entry name" value="FtsQ_DivIB"/>
</dbReference>
<dbReference type="RefSeq" id="WP_106459010.1">
    <property type="nucleotide sequence ID" value="NZ_PXOH01000038.1"/>
</dbReference>
<keyword evidence="5 8" id="KW-1133">Transmembrane helix</keyword>
<dbReference type="InterPro" id="IPR034746">
    <property type="entry name" value="POTRA"/>
</dbReference>
<dbReference type="InterPro" id="IPR013685">
    <property type="entry name" value="POTRA_FtsQ_type"/>
</dbReference>
<feature type="transmembrane region" description="Helical" evidence="8">
    <location>
        <begin position="28"/>
        <end position="48"/>
    </location>
</feature>
<evidence type="ECO:0000256" key="6">
    <source>
        <dbReference type="ARBA" id="ARBA00023136"/>
    </source>
</evidence>
<evidence type="ECO:0000259" key="9">
    <source>
        <dbReference type="PROSITE" id="PS51779"/>
    </source>
</evidence>
<dbReference type="Pfam" id="PF08478">
    <property type="entry name" value="POTRA_1"/>
    <property type="match status" value="1"/>
</dbReference>
<dbReference type="GO" id="GO:0005886">
    <property type="term" value="C:plasma membrane"/>
    <property type="evidence" value="ECO:0007669"/>
    <property type="project" value="TreeGrafter"/>
</dbReference>
<evidence type="ECO:0000256" key="3">
    <source>
        <dbReference type="ARBA" id="ARBA00022618"/>
    </source>
</evidence>
<evidence type="ECO:0000256" key="4">
    <source>
        <dbReference type="ARBA" id="ARBA00022692"/>
    </source>
</evidence>
<keyword evidence="4 8" id="KW-0812">Transmembrane</keyword>
<evidence type="ECO:0000313" key="11">
    <source>
        <dbReference type="Proteomes" id="UP000239001"/>
    </source>
</evidence>
<organism evidence="10 11">
    <name type="scientific">Aphanothece hegewaldii CCALA 016</name>
    <dbReference type="NCBI Taxonomy" id="2107694"/>
    <lineage>
        <taxon>Bacteria</taxon>
        <taxon>Bacillati</taxon>
        <taxon>Cyanobacteriota</taxon>
        <taxon>Cyanophyceae</taxon>
        <taxon>Oscillatoriophycideae</taxon>
        <taxon>Chroococcales</taxon>
        <taxon>Aphanothecaceae</taxon>
        <taxon>Aphanothece</taxon>
    </lineage>
</organism>
<keyword evidence="2" id="KW-1003">Cell membrane</keyword>
<keyword evidence="6 8" id="KW-0472">Membrane</keyword>
<dbReference type="PROSITE" id="PS51779">
    <property type="entry name" value="POTRA"/>
    <property type="match status" value="1"/>
</dbReference>
<evidence type="ECO:0000256" key="2">
    <source>
        <dbReference type="ARBA" id="ARBA00022475"/>
    </source>
</evidence>
<dbReference type="OrthoDB" id="527430at2"/>
<keyword evidence="7" id="KW-0131">Cell cycle</keyword>
<dbReference type="PANTHER" id="PTHR37820:SF1">
    <property type="entry name" value="CELL DIVISION PROTEIN FTSQ"/>
    <property type="match status" value="1"/>
</dbReference>
<evidence type="ECO:0000256" key="1">
    <source>
        <dbReference type="ARBA" id="ARBA00004370"/>
    </source>
</evidence>